<protein>
    <submittedName>
        <fullName evidence="1">Uncharacterized protein</fullName>
    </submittedName>
</protein>
<dbReference type="RefSeq" id="WP_095723937.1">
    <property type="nucleotide sequence ID" value="NZ_NTFS01000344.1"/>
</dbReference>
<dbReference type="Proteomes" id="UP000218238">
    <property type="component" value="Unassembled WGS sequence"/>
</dbReference>
<organism evidence="1 2">
    <name type="scientific">Brunnivagina elsteri CCALA 953</name>
    <dbReference type="NCBI Taxonomy" id="987040"/>
    <lineage>
        <taxon>Bacteria</taxon>
        <taxon>Bacillati</taxon>
        <taxon>Cyanobacteriota</taxon>
        <taxon>Cyanophyceae</taxon>
        <taxon>Nostocales</taxon>
        <taxon>Calotrichaceae</taxon>
        <taxon>Brunnivagina</taxon>
    </lineage>
</organism>
<dbReference type="OrthoDB" id="518124at2"/>
<proteinExistence type="predicted"/>
<sequence>MAYNKFTLRKVVEDFSLQILEGGTFIPELEPVAPSELLRETLIDSLPWAIAVGSEKARSEAIITPILLEVRRQLNRQVSVFSGEDFTVDVEAELSGRCDFLVSLSPEQLFIKAPAVIIVEAKKEDTKSGLGQCVAEMVAAQKFNEKAKTSIPVIYGCVTSGTAWRFLKLEGQIVTIDLTDYFLPPVDRILSILLWMLRS</sequence>
<evidence type="ECO:0000313" key="1">
    <source>
        <dbReference type="EMBL" id="PAX51730.1"/>
    </source>
</evidence>
<name>A0A2A2TDA4_9CYAN</name>
<dbReference type="AlphaFoldDB" id="A0A2A2TDA4"/>
<reference evidence="1 2" key="1">
    <citation type="submission" date="2017-08" db="EMBL/GenBank/DDBJ databases">
        <title>Draft genome sequence of filamentous cyanobacterium Calothrix elsteri CCALA 953.</title>
        <authorList>
            <person name="Gagunashvili A.N."/>
            <person name="Elster J."/>
            <person name="Andresson O.S."/>
        </authorList>
    </citation>
    <scope>NUCLEOTIDE SEQUENCE [LARGE SCALE GENOMIC DNA]</scope>
    <source>
        <strain evidence="1 2">CCALA 953</strain>
    </source>
</reference>
<keyword evidence="2" id="KW-1185">Reference proteome</keyword>
<accession>A0A2A2TDA4</accession>
<comment type="caution">
    <text evidence="1">The sequence shown here is derived from an EMBL/GenBank/DDBJ whole genome shotgun (WGS) entry which is preliminary data.</text>
</comment>
<gene>
    <name evidence="1" type="ORF">CK510_23210</name>
</gene>
<evidence type="ECO:0000313" key="2">
    <source>
        <dbReference type="Proteomes" id="UP000218238"/>
    </source>
</evidence>
<dbReference type="EMBL" id="NTFS01000344">
    <property type="protein sequence ID" value="PAX51730.1"/>
    <property type="molecule type" value="Genomic_DNA"/>
</dbReference>